<dbReference type="EMBL" id="JAFMYU010000031">
    <property type="protein sequence ID" value="MBO0934435.1"/>
    <property type="molecule type" value="Genomic_DNA"/>
</dbReference>
<evidence type="ECO:0000256" key="1">
    <source>
        <dbReference type="SAM" id="MobiDB-lite"/>
    </source>
</evidence>
<dbReference type="AlphaFoldDB" id="A0A939K3K3"/>
<keyword evidence="4" id="KW-1185">Reference proteome</keyword>
<feature type="domain" description="Sialidase" evidence="2">
    <location>
        <begin position="51"/>
        <end position="258"/>
    </location>
</feature>
<organism evidence="3 4">
    <name type="scientific">Fibrella aquatilis</name>
    <dbReference type="NCBI Taxonomy" id="2817059"/>
    <lineage>
        <taxon>Bacteria</taxon>
        <taxon>Pseudomonadati</taxon>
        <taxon>Bacteroidota</taxon>
        <taxon>Cytophagia</taxon>
        <taxon>Cytophagales</taxon>
        <taxon>Spirosomataceae</taxon>
        <taxon>Fibrella</taxon>
    </lineage>
</organism>
<dbReference type="InterPro" id="IPR011040">
    <property type="entry name" value="Sialidase"/>
</dbReference>
<accession>A0A939K3K3</accession>
<dbReference type="Pfam" id="PF13088">
    <property type="entry name" value="BNR_2"/>
    <property type="match status" value="1"/>
</dbReference>
<evidence type="ECO:0000313" key="3">
    <source>
        <dbReference type="EMBL" id="MBO0934435.1"/>
    </source>
</evidence>
<dbReference type="Gene3D" id="2.120.10.10">
    <property type="match status" value="1"/>
</dbReference>
<protein>
    <submittedName>
        <fullName evidence="3">Exo-alpha-sialidase</fullName>
    </submittedName>
</protein>
<evidence type="ECO:0000259" key="2">
    <source>
        <dbReference type="Pfam" id="PF13088"/>
    </source>
</evidence>
<comment type="caution">
    <text evidence="3">The sequence shown here is derived from an EMBL/GenBank/DDBJ whole genome shotgun (WGS) entry which is preliminary data.</text>
</comment>
<name>A0A939K3K3_9BACT</name>
<dbReference type="RefSeq" id="WP_207338399.1">
    <property type="nucleotide sequence ID" value="NZ_JAFMYU010000031.1"/>
</dbReference>
<feature type="region of interest" description="Disordered" evidence="1">
    <location>
        <begin position="129"/>
        <end position="149"/>
    </location>
</feature>
<proteinExistence type="predicted"/>
<reference evidence="3 4" key="1">
    <citation type="submission" date="2021-03" db="EMBL/GenBank/DDBJ databases">
        <title>Fibrella sp. HMF5036 genome sequencing and assembly.</title>
        <authorList>
            <person name="Kang H."/>
            <person name="Kim H."/>
            <person name="Bae S."/>
            <person name="Joh K."/>
        </authorList>
    </citation>
    <scope>NUCLEOTIDE SEQUENCE [LARGE SCALE GENOMIC DNA]</scope>
    <source>
        <strain evidence="3 4">HMF5036</strain>
    </source>
</reference>
<gene>
    <name evidence="3" type="ORF">J2I48_25725</name>
</gene>
<evidence type="ECO:0000313" key="4">
    <source>
        <dbReference type="Proteomes" id="UP000664795"/>
    </source>
</evidence>
<sequence>MNTILSMLLLLAAALAEKPIREITVSNPRFNSTTPRFTTNQQGHPVLTWAEKETDKQAAFYMAVSADGGQTFGQKIRIPAPANLSVHAEGMPKVAVKTDGTVMALFEVPRPVESSRFAGDLLFTTSSDGGKTWTGPKPLHQNTAPGKSHSFADLTRLPNGQIGVVWLDDKMPGYEGRPVKFVQTLPQGGFSPEIVVDSNVCQCCRTNVFVDSKQQIHLAYRDMLPDPNGEIAARDISHAISTDGGKTFGPPAVLVADNWCVNACPHAGPSVAETGEGVFVTWFSGKENAIGLRLAQVGNPTLVGEVLSNRAKHPQVVAQNNRLIWLWDESMKLPGQPADEPLPKYTQRIALRAGPTAPTTYLTPETVSATYPVALAAKQGLLVAFEQKTGDQKAVIVTQLIASPTN</sequence>
<dbReference type="InterPro" id="IPR036278">
    <property type="entry name" value="Sialidase_sf"/>
</dbReference>
<dbReference type="Proteomes" id="UP000664795">
    <property type="component" value="Unassembled WGS sequence"/>
</dbReference>
<dbReference type="SUPFAM" id="SSF50939">
    <property type="entry name" value="Sialidases"/>
    <property type="match status" value="1"/>
</dbReference>
<dbReference type="CDD" id="cd15482">
    <property type="entry name" value="Sialidase_non-viral"/>
    <property type="match status" value="1"/>
</dbReference>